<dbReference type="GO" id="GO:0005525">
    <property type="term" value="F:GTP binding"/>
    <property type="evidence" value="ECO:0007669"/>
    <property type="project" value="UniProtKB-KW"/>
</dbReference>
<dbReference type="GO" id="GO:0170057">
    <property type="term" value="F:RNA ligase (GTP) activity"/>
    <property type="evidence" value="ECO:0007669"/>
    <property type="project" value="UniProtKB-EC"/>
</dbReference>
<dbReference type="GO" id="GO:0042245">
    <property type="term" value="P:RNA repair"/>
    <property type="evidence" value="ECO:0007669"/>
    <property type="project" value="UniProtKB-KW"/>
</dbReference>
<dbReference type="GO" id="GO:0003972">
    <property type="term" value="F:RNA ligase (ATP) activity"/>
    <property type="evidence" value="ECO:0007669"/>
    <property type="project" value="TreeGrafter"/>
</dbReference>
<dbReference type="PANTHER" id="PTHR11118">
    <property type="entry name" value="RNA-SPLICING LIGASE RTCB HOMOLOG"/>
    <property type="match status" value="1"/>
</dbReference>
<feature type="binding site" evidence="10">
    <location>
        <begin position="77"/>
        <end position="78"/>
    </location>
    <ligand>
        <name>GMP</name>
        <dbReference type="ChEBI" id="CHEBI:58115"/>
    </ligand>
</feature>
<keyword evidence="3 11" id="KW-0479">Metal-binding</keyword>
<dbReference type="EMBL" id="JAPDDP010000130">
    <property type="protein sequence ID" value="MDA0185647.1"/>
    <property type="molecule type" value="Genomic_DNA"/>
</dbReference>
<dbReference type="GO" id="GO:0046872">
    <property type="term" value="F:metal ion binding"/>
    <property type="evidence" value="ECO:0007669"/>
    <property type="project" value="UniProtKB-KW"/>
</dbReference>
<keyword evidence="7 11" id="KW-0464">Manganese</keyword>
<comment type="caution">
    <text evidence="12">The sequence shown here is derived from an EMBL/GenBank/DDBJ whole genome shotgun (WGS) entry which is preliminary data.</text>
</comment>
<feature type="binding site" evidence="10">
    <location>
        <position position="120"/>
    </location>
    <ligand>
        <name>GMP</name>
        <dbReference type="ChEBI" id="CHEBI:58115"/>
    </ligand>
</feature>
<evidence type="ECO:0000313" key="13">
    <source>
        <dbReference type="Proteomes" id="UP001147653"/>
    </source>
</evidence>
<keyword evidence="13" id="KW-1185">Reference proteome</keyword>
<evidence type="ECO:0000256" key="5">
    <source>
        <dbReference type="ARBA" id="ARBA00022800"/>
    </source>
</evidence>
<evidence type="ECO:0000256" key="9">
    <source>
        <dbReference type="PIRSR" id="PIRSR601233-1"/>
    </source>
</evidence>
<proteinExistence type="predicted"/>
<protein>
    <recommendedName>
        <fullName evidence="1">3'-phosphate/5'-hydroxy nucleic acid ligase</fullName>
        <ecNumber evidence="1">6.5.1.8</ecNumber>
    </recommendedName>
</protein>
<dbReference type="AlphaFoldDB" id="A0A9X3NIC1"/>
<evidence type="ECO:0000256" key="3">
    <source>
        <dbReference type="ARBA" id="ARBA00022723"/>
    </source>
</evidence>
<evidence type="ECO:0000313" key="12">
    <source>
        <dbReference type="EMBL" id="MDA0185647.1"/>
    </source>
</evidence>
<keyword evidence="4 10" id="KW-0547">Nucleotide-binding</keyword>
<feature type="active site" description="GMP-histidine intermediate" evidence="9">
    <location>
        <position position="137"/>
    </location>
</feature>
<evidence type="ECO:0000256" key="8">
    <source>
        <dbReference type="ARBA" id="ARBA00047746"/>
    </source>
</evidence>
<organism evidence="12 13">
    <name type="scientific">Solirubrobacter phytolaccae</name>
    <dbReference type="NCBI Taxonomy" id="1404360"/>
    <lineage>
        <taxon>Bacteria</taxon>
        <taxon>Bacillati</taxon>
        <taxon>Actinomycetota</taxon>
        <taxon>Thermoleophilia</taxon>
        <taxon>Solirubrobacterales</taxon>
        <taxon>Solirubrobacteraceae</taxon>
        <taxon>Solirubrobacter</taxon>
    </lineage>
</organism>
<keyword evidence="2" id="KW-0436">Ligase</keyword>
<keyword evidence="5" id="KW-0692">RNA repair</keyword>
<sequence>ATIRLHAVGRRPDAVPRGGAPAVLPDGPEQDAYVRALRNAANLAWANRFALTAMAVGAIADVLGAAPRWVTVGDAPHNLIWREDDRWRHRKGACPAERGSGPFAYTGEPVLIPGSMGDSSWVLAGTGEEAALSSTSHGAGRVLARGRAARTRDDAADALLQVVTPIDPVLARRDVRAEHDRRVREEAPRAYKPIGPVVDAVVAAGAARRVARLEPLLTTKG</sequence>
<dbReference type="Pfam" id="PF01139">
    <property type="entry name" value="RtcB"/>
    <property type="match status" value="1"/>
</dbReference>
<reference evidence="12" key="1">
    <citation type="submission" date="2022-10" db="EMBL/GenBank/DDBJ databases">
        <title>The WGS of Solirubrobacter phytolaccae KCTC 29190.</title>
        <authorList>
            <person name="Jiang Z."/>
        </authorList>
    </citation>
    <scope>NUCLEOTIDE SEQUENCE</scope>
    <source>
        <strain evidence="12">KCTC 29190</strain>
    </source>
</reference>
<comment type="catalytic activity">
    <reaction evidence="8">
        <text>a 3'-end 3'-phospho-ribonucleotide-RNA + a 5'-end dephospho-ribonucleoside-RNA + GTP = a ribonucleotidyl-ribonucleotide-RNA + GMP + diphosphate</text>
        <dbReference type="Rhea" id="RHEA:68076"/>
        <dbReference type="Rhea" id="RHEA-COMP:10463"/>
        <dbReference type="Rhea" id="RHEA-COMP:13936"/>
        <dbReference type="Rhea" id="RHEA-COMP:17355"/>
        <dbReference type="ChEBI" id="CHEBI:33019"/>
        <dbReference type="ChEBI" id="CHEBI:37565"/>
        <dbReference type="ChEBI" id="CHEBI:58115"/>
        <dbReference type="ChEBI" id="CHEBI:83062"/>
        <dbReference type="ChEBI" id="CHEBI:138284"/>
        <dbReference type="ChEBI" id="CHEBI:173118"/>
        <dbReference type="EC" id="6.5.1.8"/>
    </reaction>
</comment>
<feature type="non-terminal residue" evidence="12">
    <location>
        <position position="1"/>
    </location>
</feature>
<dbReference type="GO" id="GO:0006396">
    <property type="term" value="P:RNA processing"/>
    <property type="evidence" value="ECO:0007669"/>
    <property type="project" value="InterPro"/>
</dbReference>
<dbReference type="SUPFAM" id="SSF103365">
    <property type="entry name" value="Hypothetical protein PH1602"/>
    <property type="match status" value="1"/>
</dbReference>
<evidence type="ECO:0000256" key="7">
    <source>
        <dbReference type="ARBA" id="ARBA00023211"/>
    </source>
</evidence>
<evidence type="ECO:0000256" key="4">
    <source>
        <dbReference type="ARBA" id="ARBA00022741"/>
    </source>
</evidence>
<dbReference type="PANTHER" id="PTHR11118:SF1">
    <property type="entry name" value="RNA-SPLICING LIGASE RTCB HOMOLOG"/>
    <property type="match status" value="1"/>
</dbReference>
<dbReference type="RefSeq" id="WP_270030161.1">
    <property type="nucleotide sequence ID" value="NZ_JAPDDP010000130.1"/>
</dbReference>
<evidence type="ECO:0000256" key="6">
    <source>
        <dbReference type="ARBA" id="ARBA00023134"/>
    </source>
</evidence>
<name>A0A9X3NIC1_9ACTN</name>
<feature type="binding site" evidence="10">
    <location>
        <begin position="113"/>
        <end position="116"/>
    </location>
    <ligand>
        <name>GMP</name>
        <dbReference type="ChEBI" id="CHEBI:58115"/>
    </ligand>
</feature>
<evidence type="ECO:0000256" key="11">
    <source>
        <dbReference type="PIRSR" id="PIRSR601233-3"/>
    </source>
</evidence>
<feature type="binding site" evidence="10">
    <location>
        <position position="220"/>
    </location>
    <ligand>
        <name>GMP</name>
        <dbReference type="ChEBI" id="CHEBI:58115"/>
    </ligand>
</feature>
<keyword evidence="6 10" id="KW-0342">GTP-binding</keyword>
<feature type="binding site" evidence="11">
    <location>
        <position position="77"/>
    </location>
    <ligand>
        <name>Mn(2+)</name>
        <dbReference type="ChEBI" id="CHEBI:29035"/>
        <label>2</label>
    </ligand>
</feature>
<accession>A0A9X3NIC1</accession>
<gene>
    <name evidence="12" type="ORF">OJ997_35405</name>
</gene>
<comment type="cofactor">
    <cofactor evidence="11">
        <name>Mn(2+)</name>
        <dbReference type="ChEBI" id="CHEBI:29035"/>
    </cofactor>
    <text evidence="11">Binds 2 manganese ions per subunit.</text>
</comment>
<dbReference type="InterPro" id="IPR036025">
    <property type="entry name" value="RtcB-like_sf"/>
</dbReference>
<evidence type="ECO:0000256" key="2">
    <source>
        <dbReference type="ARBA" id="ARBA00022598"/>
    </source>
</evidence>
<dbReference type="Gene3D" id="3.90.1860.10">
    <property type="entry name" value="tRNA-splicing ligase RtcB"/>
    <property type="match status" value="1"/>
</dbReference>
<evidence type="ECO:0000256" key="1">
    <source>
        <dbReference type="ARBA" id="ARBA00012726"/>
    </source>
</evidence>
<dbReference type="EC" id="6.5.1.8" evidence="1"/>
<dbReference type="InterPro" id="IPR001233">
    <property type="entry name" value="RtcB"/>
</dbReference>
<dbReference type="Proteomes" id="UP001147653">
    <property type="component" value="Unassembled WGS sequence"/>
</dbReference>
<evidence type="ECO:0000256" key="10">
    <source>
        <dbReference type="PIRSR" id="PIRSR601233-2"/>
    </source>
</evidence>
<feature type="binding site" evidence="10">
    <location>
        <begin position="137"/>
        <end position="140"/>
    </location>
    <ligand>
        <name>GMP</name>
        <dbReference type="ChEBI" id="CHEBI:58115"/>
    </ligand>
</feature>